<feature type="compositionally biased region" description="Basic and acidic residues" evidence="1">
    <location>
        <begin position="1"/>
        <end position="14"/>
    </location>
</feature>
<gene>
    <name evidence="2" type="ORF">HNR13_002713</name>
</gene>
<name>A0A853CTR2_9MICO</name>
<evidence type="ECO:0000256" key="1">
    <source>
        <dbReference type="SAM" id="MobiDB-lite"/>
    </source>
</evidence>
<evidence type="ECO:0000313" key="3">
    <source>
        <dbReference type="Proteomes" id="UP000578352"/>
    </source>
</evidence>
<organism evidence="2 3">
    <name type="scientific">Leifsonia shinshuensis</name>
    <dbReference type="NCBI Taxonomy" id="150026"/>
    <lineage>
        <taxon>Bacteria</taxon>
        <taxon>Bacillati</taxon>
        <taxon>Actinomycetota</taxon>
        <taxon>Actinomycetes</taxon>
        <taxon>Micrococcales</taxon>
        <taxon>Microbacteriaceae</taxon>
        <taxon>Leifsonia</taxon>
    </lineage>
</organism>
<proteinExistence type="predicted"/>
<comment type="caution">
    <text evidence="2">The sequence shown here is derived from an EMBL/GenBank/DDBJ whole genome shotgun (WGS) entry which is preliminary data.</text>
</comment>
<dbReference type="EMBL" id="JACCFL010000001">
    <property type="protein sequence ID" value="NYJ24426.1"/>
    <property type="molecule type" value="Genomic_DNA"/>
</dbReference>
<reference evidence="2 3" key="1">
    <citation type="submission" date="2020-07" db="EMBL/GenBank/DDBJ databases">
        <title>Sequencing the genomes of 1000 actinobacteria strains.</title>
        <authorList>
            <person name="Klenk H.-P."/>
        </authorList>
    </citation>
    <scope>NUCLEOTIDE SEQUENCE [LARGE SCALE GENOMIC DNA]</scope>
    <source>
        <strain evidence="2 3">DSM 15165</strain>
    </source>
</reference>
<sequence length="110" mass="11994">MVEHAKGRPDRLPKGEQPIAEVGADRLDEDGRHAGRLVLTPKTIYFFDDEHHNGSHDDVIDHARFEGAEVTGDETVGTLALTWAGGGTVYEGDTLELEAFKAAIDDQLNP</sequence>
<accession>A0A853CTR2</accession>
<dbReference type="AlphaFoldDB" id="A0A853CTR2"/>
<dbReference type="RefSeq" id="WP_246312770.1">
    <property type="nucleotide sequence ID" value="NZ_BAABEH010000001.1"/>
</dbReference>
<protein>
    <submittedName>
        <fullName evidence="2">Uncharacterized protein</fullName>
    </submittedName>
</protein>
<feature type="region of interest" description="Disordered" evidence="1">
    <location>
        <begin position="1"/>
        <end position="27"/>
    </location>
</feature>
<evidence type="ECO:0000313" key="2">
    <source>
        <dbReference type="EMBL" id="NYJ24426.1"/>
    </source>
</evidence>
<dbReference type="Proteomes" id="UP000578352">
    <property type="component" value="Unassembled WGS sequence"/>
</dbReference>